<evidence type="ECO:0000259" key="1">
    <source>
        <dbReference type="Pfam" id="PF00078"/>
    </source>
</evidence>
<dbReference type="InterPro" id="IPR043502">
    <property type="entry name" value="DNA/RNA_pol_sf"/>
</dbReference>
<dbReference type="PANTHER" id="PTHR15503:SF45">
    <property type="entry name" value="RNA-DIRECTED DNA POLYMERASE HOMOLOG"/>
    <property type="match status" value="1"/>
</dbReference>
<reference evidence="2" key="2">
    <citation type="submission" date="2022-01" db="EMBL/GenBank/DDBJ databases">
        <authorList>
            <person name="Yamashiro T."/>
            <person name="Shiraishi A."/>
            <person name="Satake H."/>
            <person name="Nakayama K."/>
        </authorList>
    </citation>
    <scope>NUCLEOTIDE SEQUENCE</scope>
</reference>
<dbReference type="EMBL" id="BQNB010009260">
    <property type="protein sequence ID" value="GJS61010.1"/>
    <property type="molecule type" value="Genomic_DNA"/>
</dbReference>
<dbReference type="Gene3D" id="3.10.10.10">
    <property type="entry name" value="HIV Type 1 Reverse Transcriptase, subunit A, domain 1"/>
    <property type="match status" value="1"/>
</dbReference>
<comment type="caution">
    <text evidence="2">The sequence shown here is derived from an EMBL/GenBank/DDBJ whole genome shotgun (WGS) entry which is preliminary data.</text>
</comment>
<gene>
    <name evidence="2" type="ORF">Tco_0655794</name>
</gene>
<organism evidence="2 3">
    <name type="scientific">Tanacetum coccineum</name>
    <dbReference type="NCBI Taxonomy" id="301880"/>
    <lineage>
        <taxon>Eukaryota</taxon>
        <taxon>Viridiplantae</taxon>
        <taxon>Streptophyta</taxon>
        <taxon>Embryophyta</taxon>
        <taxon>Tracheophyta</taxon>
        <taxon>Spermatophyta</taxon>
        <taxon>Magnoliopsida</taxon>
        <taxon>eudicotyledons</taxon>
        <taxon>Gunneridae</taxon>
        <taxon>Pentapetalae</taxon>
        <taxon>asterids</taxon>
        <taxon>campanulids</taxon>
        <taxon>Asterales</taxon>
        <taxon>Asteraceae</taxon>
        <taxon>Asteroideae</taxon>
        <taxon>Anthemideae</taxon>
        <taxon>Anthemidinae</taxon>
        <taxon>Tanacetum</taxon>
    </lineage>
</organism>
<proteinExistence type="predicted"/>
<sequence length="456" mass="51078">MTPGTNEPATKKRQSAGIAYAAGNGDGETNTRIAKIEEQNNRGKSGWKCQGSGKVYAVGNAGANPDNNVVTALELFYTQLHEILIINVKLADGRIVGFDMIIGMDWLAKYHAVIVCAEKIVRVPFGDEILIVRGDGSSNEYGTRLNIISCTKAQEYLTKGCHVFLANITTTKDKDKSKGKRLKDVPVVQEFPEVFPEDLPGIPPTRQVEFRIDLVPGATPIARAPYRLSPVRNEGTSGAYKGITDKGFIRPSSSPWGAPVLFVKKKDGSFRMCIDYRELNRLTVKNRYPLTRIDDLFDQLQGSSIYSKIDLRSGYHQLRVREEDIPKTAFYDLDTVTYEFQANVVAEHLSRKEREPLRVRALVMTIGLDLPKQILKAQTEARKPENIKKEDVGGILVENSKDPEKLRMEKLEPRADGTMCLNGRSWLPCYGDLRTVIMHESHKSKYSIHPGSDKMY</sequence>
<accession>A0ABQ4X7M5</accession>
<keyword evidence="2" id="KW-0808">Transferase</keyword>
<dbReference type="InterPro" id="IPR000477">
    <property type="entry name" value="RT_dom"/>
</dbReference>
<dbReference type="Proteomes" id="UP001151760">
    <property type="component" value="Unassembled WGS sequence"/>
</dbReference>
<dbReference type="InterPro" id="IPR032567">
    <property type="entry name" value="RTL1-rel"/>
</dbReference>
<dbReference type="GO" id="GO:0003964">
    <property type="term" value="F:RNA-directed DNA polymerase activity"/>
    <property type="evidence" value="ECO:0007669"/>
    <property type="project" value="UniProtKB-KW"/>
</dbReference>
<evidence type="ECO:0000313" key="2">
    <source>
        <dbReference type="EMBL" id="GJS61010.1"/>
    </source>
</evidence>
<dbReference type="InterPro" id="IPR043128">
    <property type="entry name" value="Rev_trsase/Diguanyl_cyclase"/>
</dbReference>
<dbReference type="Pfam" id="PF00078">
    <property type="entry name" value="RVT_1"/>
    <property type="match status" value="1"/>
</dbReference>
<feature type="domain" description="Reverse transcriptase" evidence="1">
    <location>
        <begin position="263"/>
        <end position="330"/>
    </location>
</feature>
<name>A0ABQ4X7M5_9ASTR</name>
<dbReference type="Gene3D" id="3.30.70.270">
    <property type="match status" value="1"/>
</dbReference>
<reference evidence="2" key="1">
    <citation type="journal article" date="2022" name="Int. J. Mol. Sci.">
        <title>Draft Genome of Tanacetum Coccineum: Genomic Comparison of Closely Related Tanacetum-Family Plants.</title>
        <authorList>
            <person name="Yamashiro T."/>
            <person name="Shiraishi A."/>
            <person name="Nakayama K."/>
            <person name="Satake H."/>
        </authorList>
    </citation>
    <scope>NUCLEOTIDE SEQUENCE</scope>
</reference>
<dbReference type="SUPFAM" id="SSF56672">
    <property type="entry name" value="DNA/RNA polymerases"/>
    <property type="match status" value="1"/>
</dbReference>
<dbReference type="CDD" id="cd01647">
    <property type="entry name" value="RT_LTR"/>
    <property type="match status" value="1"/>
</dbReference>
<protein>
    <submittedName>
        <fullName evidence="2">Reverse transcriptase domain-containing protein</fullName>
    </submittedName>
</protein>
<dbReference type="Pfam" id="PF08284">
    <property type="entry name" value="RVP_2"/>
    <property type="match status" value="1"/>
</dbReference>
<dbReference type="PANTHER" id="PTHR15503">
    <property type="entry name" value="LDOC1 RELATED"/>
    <property type="match status" value="1"/>
</dbReference>
<keyword evidence="2" id="KW-0695">RNA-directed DNA polymerase</keyword>
<evidence type="ECO:0000313" key="3">
    <source>
        <dbReference type="Proteomes" id="UP001151760"/>
    </source>
</evidence>
<keyword evidence="3" id="KW-1185">Reference proteome</keyword>
<keyword evidence="2" id="KW-0548">Nucleotidyltransferase</keyword>